<feature type="domain" description="AAA+ ATPase" evidence="1">
    <location>
        <begin position="196"/>
        <end position="323"/>
    </location>
</feature>
<dbReference type="KEGG" id="cle:Clole_2033"/>
<keyword evidence="3" id="KW-1185">Reference proteome</keyword>
<proteinExistence type="predicted"/>
<sequence>MQFIFYRRLNEIAILKGAQTLQEEKNEVLYQKILGELLEQSYHLKLGQDLFKMYLCFLVANDENAFSLTAEKEGEGMDDNLKALVLKDLTTLIQLFHSQVITLSVKNQEKTESYYKLYEALEKEPSPESFLHTLIAYYKQYGCGNMNRYKAFKWQQDKGLIGISECDPITLKELIGCNYQKEALIKNTENFLQGKPANNALLFGDSGTGKSSMVKALLNAYYDQGIRIIDLSKADFMYFNRILPLLRNRGLHYIIFLDDLSFEEFETEYKYMKALIEGGVEVKPNNVLIYATSNRRHLIRETWEERQGQDIHITDTRQEKLSLSDRFGLSLTFTSPAQNAYLEIVTALAAQYGVDIDANRLREKAIQWELAHGGRSGRVAKQFIQSLL</sequence>
<dbReference type="Gene3D" id="3.40.50.300">
    <property type="entry name" value="P-loop containing nucleotide triphosphate hydrolases"/>
    <property type="match status" value="1"/>
</dbReference>
<evidence type="ECO:0000259" key="1">
    <source>
        <dbReference type="SMART" id="SM00382"/>
    </source>
</evidence>
<dbReference type="AlphaFoldDB" id="F2JQ85"/>
<name>F2JQ85_CELLD</name>
<dbReference type="InterPro" id="IPR027417">
    <property type="entry name" value="P-loop_NTPase"/>
</dbReference>
<dbReference type="eggNOG" id="COG2607">
    <property type="taxonomic scope" value="Bacteria"/>
</dbReference>
<gene>
    <name evidence="2" type="ordered locus">Clole_2033</name>
</gene>
<organism evidence="2 3">
    <name type="scientific">Cellulosilyticum lentocellum (strain ATCC 49066 / DSM 5427 / NCIMB 11756 / RHM5)</name>
    <name type="common">Clostridium lentocellum</name>
    <dbReference type="NCBI Taxonomy" id="642492"/>
    <lineage>
        <taxon>Bacteria</taxon>
        <taxon>Bacillati</taxon>
        <taxon>Bacillota</taxon>
        <taxon>Clostridia</taxon>
        <taxon>Lachnospirales</taxon>
        <taxon>Cellulosilyticaceae</taxon>
        <taxon>Cellulosilyticum</taxon>
    </lineage>
</organism>
<evidence type="ECO:0000313" key="2">
    <source>
        <dbReference type="EMBL" id="ADZ83747.1"/>
    </source>
</evidence>
<dbReference type="CDD" id="cd00009">
    <property type="entry name" value="AAA"/>
    <property type="match status" value="1"/>
</dbReference>
<accession>F2JQ85</accession>
<dbReference type="PANTHER" id="PTHR42935">
    <property type="entry name" value="SLR0930 PROTEIN"/>
    <property type="match status" value="1"/>
</dbReference>
<reference evidence="2 3" key="1">
    <citation type="journal article" date="2011" name="J. Bacteriol.">
        <title>Complete genome sequence of the cellulose-degrading bacterium Cellulosilyticum lentocellum.</title>
        <authorList>
            <consortium name="US DOE Joint Genome Institute"/>
            <person name="Miller D.A."/>
            <person name="Suen G."/>
            <person name="Bruce D."/>
            <person name="Copeland A."/>
            <person name="Cheng J.F."/>
            <person name="Detter C."/>
            <person name="Goodwin L.A."/>
            <person name="Han C.S."/>
            <person name="Hauser L.J."/>
            <person name="Land M.L."/>
            <person name="Lapidus A."/>
            <person name="Lucas S."/>
            <person name="Meincke L."/>
            <person name="Pitluck S."/>
            <person name="Tapia R."/>
            <person name="Teshima H."/>
            <person name="Woyke T."/>
            <person name="Fox B.G."/>
            <person name="Angert E.R."/>
            <person name="Currie C.R."/>
        </authorList>
    </citation>
    <scope>NUCLEOTIDE SEQUENCE [LARGE SCALE GENOMIC DNA]</scope>
    <source>
        <strain evidence="3">ATCC 49066 / DSM 5427 / NCIMB 11756 / RHM5</strain>
    </source>
</reference>
<dbReference type="HOGENOM" id="CLU_039512_1_1_9"/>
<dbReference type="Proteomes" id="UP000008467">
    <property type="component" value="Chromosome"/>
</dbReference>
<evidence type="ECO:0000313" key="3">
    <source>
        <dbReference type="Proteomes" id="UP000008467"/>
    </source>
</evidence>
<dbReference type="InterPro" id="IPR003593">
    <property type="entry name" value="AAA+_ATPase"/>
</dbReference>
<dbReference type="EMBL" id="CP002582">
    <property type="protein sequence ID" value="ADZ83747.1"/>
    <property type="molecule type" value="Genomic_DNA"/>
</dbReference>
<dbReference type="SUPFAM" id="SSF52540">
    <property type="entry name" value="P-loop containing nucleoside triphosphate hydrolases"/>
    <property type="match status" value="1"/>
</dbReference>
<dbReference type="STRING" id="642492.Clole_2033"/>
<protein>
    <recommendedName>
        <fullName evidence="1">AAA+ ATPase domain-containing protein</fullName>
    </recommendedName>
</protein>
<dbReference type="RefSeq" id="WP_013657041.1">
    <property type="nucleotide sequence ID" value="NC_015275.1"/>
</dbReference>
<dbReference type="SMART" id="SM00382">
    <property type="entry name" value="AAA"/>
    <property type="match status" value="1"/>
</dbReference>
<dbReference type="PANTHER" id="PTHR42935:SF1">
    <property type="entry name" value="SLR0930 PROTEIN"/>
    <property type="match status" value="1"/>
</dbReference>
<dbReference type="Pfam" id="PF05673">
    <property type="entry name" value="DUF815"/>
    <property type="match status" value="1"/>
</dbReference>
<dbReference type="InterPro" id="IPR008533">
    <property type="entry name" value="DUF815"/>
</dbReference>